<organism evidence="2 3">
    <name type="scientific">Paspalum notatum var. saurae</name>
    <dbReference type="NCBI Taxonomy" id="547442"/>
    <lineage>
        <taxon>Eukaryota</taxon>
        <taxon>Viridiplantae</taxon>
        <taxon>Streptophyta</taxon>
        <taxon>Embryophyta</taxon>
        <taxon>Tracheophyta</taxon>
        <taxon>Spermatophyta</taxon>
        <taxon>Magnoliopsida</taxon>
        <taxon>Liliopsida</taxon>
        <taxon>Poales</taxon>
        <taxon>Poaceae</taxon>
        <taxon>PACMAD clade</taxon>
        <taxon>Panicoideae</taxon>
        <taxon>Andropogonodae</taxon>
        <taxon>Paspaleae</taxon>
        <taxon>Paspalinae</taxon>
        <taxon>Paspalum</taxon>
    </lineage>
</organism>
<proteinExistence type="predicted"/>
<gene>
    <name evidence="2" type="ORF">U9M48_022835</name>
</gene>
<keyword evidence="3" id="KW-1185">Reference proteome</keyword>
<reference evidence="2 3" key="1">
    <citation type="submission" date="2024-02" db="EMBL/GenBank/DDBJ databases">
        <title>High-quality chromosome-scale genome assembly of Pensacola bahiagrass (Paspalum notatum Flugge var. saurae).</title>
        <authorList>
            <person name="Vega J.M."/>
            <person name="Podio M."/>
            <person name="Orjuela J."/>
            <person name="Siena L.A."/>
            <person name="Pessino S.C."/>
            <person name="Combes M.C."/>
            <person name="Mariac C."/>
            <person name="Albertini E."/>
            <person name="Pupilli F."/>
            <person name="Ortiz J.P.A."/>
            <person name="Leblanc O."/>
        </authorList>
    </citation>
    <scope>NUCLEOTIDE SEQUENCE [LARGE SCALE GENOMIC DNA]</scope>
    <source>
        <strain evidence="2">R1</strain>
        <tissue evidence="2">Leaf</tissue>
    </source>
</reference>
<protein>
    <submittedName>
        <fullName evidence="2">Uncharacterized protein</fullName>
    </submittedName>
</protein>
<dbReference type="EMBL" id="CP144749">
    <property type="protein sequence ID" value="WVZ74676.1"/>
    <property type="molecule type" value="Genomic_DNA"/>
</dbReference>
<dbReference type="AlphaFoldDB" id="A0AAQ3WVJ5"/>
<feature type="compositionally biased region" description="Pro residues" evidence="1">
    <location>
        <begin position="38"/>
        <end position="64"/>
    </location>
</feature>
<evidence type="ECO:0000313" key="3">
    <source>
        <dbReference type="Proteomes" id="UP001341281"/>
    </source>
</evidence>
<evidence type="ECO:0000256" key="1">
    <source>
        <dbReference type="SAM" id="MobiDB-lite"/>
    </source>
</evidence>
<feature type="compositionally biased region" description="Basic and acidic residues" evidence="1">
    <location>
        <begin position="108"/>
        <end position="117"/>
    </location>
</feature>
<sequence length="172" mass="18713">MAPSSLALAPTETELPAATTARSAGPPPFPSNPTGSRPDPPLRNPPAPPARPPVSPFLLPPPPAARRTRPSVVPASHPQANPRPTKRVRFALTANITPPHAYSPSPVSRDESTRHDVSLAPAPPGSSDRIEDEDTEGWTTIWRRRGRAARASQPTWMWRLARPRFKSPVAYW</sequence>
<accession>A0AAQ3WVJ5</accession>
<feature type="compositionally biased region" description="Low complexity" evidence="1">
    <location>
        <begin position="1"/>
        <end position="21"/>
    </location>
</feature>
<name>A0AAQ3WVJ5_PASNO</name>
<feature type="region of interest" description="Disordered" evidence="1">
    <location>
        <begin position="1"/>
        <end position="135"/>
    </location>
</feature>
<dbReference type="Proteomes" id="UP001341281">
    <property type="component" value="Chromosome 05"/>
</dbReference>
<evidence type="ECO:0000313" key="2">
    <source>
        <dbReference type="EMBL" id="WVZ74676.1"/>
    </source>
</evidence>